<evidence type="ECO:0000313" key="15">
    <source>
        <dbReference type="EMBL" id="TIC66875.1"/>
    </source>
</evidence>
<evidence type="ECO:0000313" key="20">
    <source>
        <dbReference type="Proteomes" id="UP000307169"/>
    </source>
</evidence>
<feature type="repeat" description="Solcar" evidence="9">
    <location>
        <begin position="103"/>
        <end position="189"/>
    </location>
</feature>
<dbReference type="EMBL" id="SPRW01000013">
    <property type="protein sequence ID" value="TIC67183.1"/>
    <property type="molecule type" value="Genomic_DNA"/>
</dbReference>
<evidence type="ECO:0000313" key="12">
    <source>
        <dbReference type="EMBL" id="TIB81852.1"/>
    </source>
</evidence>
<evidence type="ECO:0000256" key="6">
    <source>
        <dbReference type="ARBA" id="ARBA00022989"/>
    </source>
</evidence>
<dbReference type="PRINTS" id="PR00926">
    <property type="entry name" value="MITOCARRIER"/>
</dbReference>
<dbReference type="EMBL" id="SPRX01000014">
    <property type="protein sequence ID" value="TIC66875.1"/>
    <property type="molecule type" value="Genomic_DNA"/>
</dbReference>
<evidence type="ECO:0000313" key="16">
    <source>
        <dbReference type="EMBL" id="TIC67183.1"/>
    </source>
</evidence>
<evidence type="ECO:0000313" key="23">
    <source>
        <dbReference type="Proteomes" id="UP000310708"/>
    </source>
</evidence>
<feature type="repeat" description="Solcar" evidence="9">
    <location>
        <begin position="5"/>
        <end position="93"/>
    </location>
</feature>
<keyword evidence="6 11" id="KW-1133">Transmembrane helix</keyword>
<evidence type="ECO:0000313" key="13">
    <source>
        <dbReference type="EMBL" id="TIC02187.1"/>
    </source>
</evidence>
<dbReference type="EMBL" id="SPRV01000013">
    <property type="protein sequence ID" value="TIC68282.1"/>
    <property type="molecule type" value="Genomic_DNA"/>
</dbReference>
<sequence length="296" mass="32932">MASSWRLHDSTIAGGVAGVVASVVTCPLDVIKTKLQAQKKFKGRTLDGVIGTIKRISKEQGFKGFYKGLGPTIFGYLPTWAIYFTVYDEVKAVLSKSGDPNGVNWSTHMIASATAGATGATLSNPLWVVKTRFMTQDMESIPYKHTFHALKCIYKVEGLKALYKGLIPSLVGVSHVVIQFPLYERLKFKMKSNDNNELTTLQLLSCSSISKMMASISTYPHEVVRTRLQIDRNRDKHHLNSSEILKVIRAIMNESGLKGLYKGLSVTLLRTVPNSAMTLLAYEVIMSDLTRRRIDR</sequence>
<evidence type="ECO:0000313" key="18">
    <source>
        <dbReference type="Proteomes" id="UP000305362"/>
    </source>
</evidence>
<evidence type="ECO:0000256" key="11">
    <source>
        <dbReference type="SAM" id="Phobius"/>
    </source>
</evidence>
<dbReference type="Proteomes" id="UP000307169">
    <property type="component" value="Unassembled WGS sequence"/>
</dbReference>
<dbReference type="EMBL" id="SPRO01000004">
    <property type="protein sequence ID" value="TIC33702.1"/>
    <property type="molecule type" value="Genomic_DNA"/>
</dbReference>
<evidence type="ECO:0008006" key="24">
    <source>
        <dbReference type="Google" id="ProtNLM"/>
    </source>
</evidence>
<dbReference type="Proteomes" id="UP000310685">
    <property type="component" value="Unassembled WGS sequence"/>
</dbReference>
<dbReference type="Proteomes" id="UP000310708">
    <property type="component" value="Unassembled WGS sequence"/>
</dbReference>
<keyword evidence="8 9" id="KW-0472">Membrane</keyword>
<dbReference type="Proteomes" id="UP000309601">
    <property type="component" value="Unassembled WGS sequence"/>
</dbReference>
<dbReference type="SUPFAM" id="SSF103506">
    <property type="entry name" value="Mitochondrial carrier"/>
    <property type="match status" value="1"/>
</dbReference>
<feature type="transmembrane region" description="Helical" evidence="11">
    <location>
        <begin position="64"/>
        <end position="86"/>
    </location>
</feature>
<feature type="repeat" description="Solcar" evidence="9">
    <location>
        <begin position="198"/>
        <end position="288"/>
    </location>
</feature>
<dbReference type="InterPro" id="IPR023395">
    <property type="entry name" value="MCP_dom_sf"/>
</dbReference>
<dbReference type="GO" id="GO:0015215">
    <property type="term" value="F:nucleotide transmembrane transporter activity"/>
    <property type="evidence" value="ECO:0007669"/>
    <property type="project" value="UniProtKB-ARBA"/>
</dbReference>
<comment type="similarity">
    <text evidence="2 10">Belongs to the mitochondrial carrier (TC 2.A.29) family.</text>
</comment>
<evidence type="ECO:0000256" key="1">
    <source>
        <dbReference type="ARBA" id="ARBA00004225"/>
    </source>
</evidence>
<dbReference type="Proteomes" id="UP000305362">
    <property type="component" value="Unassembled WGS sequence"/>
</dbReference>
<dbReference type="InterPro" id="IPR018108">
    <property type="entry name" value="MCP_transmembrane"/>
</dbReference>
<gene>
    <name evidence="15" type="ORF">E3Q01_01526</name>
    <name evidence="16" type="ORF">E3Q02_01602</name>
    <name evidence="17" type="ORF">E3Q03_01661</name>
    <name evidence="14" type="ORF">E3Q10_00722</name>
    <name evidence="13" type="ORF">E3Q17_01530</name>
    <name evidence="12" type="ORF">E3Q22_00574</name>
</gene>
<evidence type="ECO:0000256" key="9">
    <source>
        <dbReference type="PROSITE-ProRule" id="PRU00282"/>
    </source>
</evidence>
<dbReference type="PROSITE" id="PS50920">
    <property type="entry name" value="SOLCAR"/>
    <property type="match status" value="3"/>
</dbReference>
<dbReference type="PANTHER" id="PTHR45683">
    <property type="entry name" value="MITOCHONDRIAL NICOTINAMIDE ADENINE DINUCLEOTIDE TRANSPORTER 1-RELATED-RELATED"/>
    <property type="match status" value="1"/>
</dbReference>
<keyword evidence="4 9" id="KW-0812">Transmembrane</keyword>
<accession>A0A4T0NF03</accession>
<evidence type="ECO:0000313" key="22">
    <source>
        <dbReference type="Proteomes" id="UP000310685"/>
    </source>
</evidence>
<evidence type="ECO:0000256" key="3">
    <source>
        <dbReference type="ARBA" id="ARBA00022448"/>
    </source>
</evidence>
<name>A0A4T0NF03_9BASI</name>
<dbReference type="OMA" id="AFYNGMG"/>
<reference evidence="18 19" key="1">
    <citation type="submission" date="2019-03" db="EMBL/GenBank/DDBJ databases">
        <title>Sequencing 25 genomes of Wallemia mellicola.</title>
        <authorList>
            <person name="Gostincar C."/>
        </authorList>
    </citation>
    <scope>NUCLEOTIDE SEQUENCE [LARGE SCALE GENOMIC DNA]</scope>
    <source>
        <strain evidence="13 20">EXF-1262</strain>
        <strain evidence="16 21">EXF-1274</strain>
        <strain evidence="17 18">EXF-1277</strain>
        <strain evidence="12 22">EXF-6152</strain>
        <strain evidence="15 23">EXF-757</strain>
        <strain evidence="14 19">EXF-8738</strain>
    </source>
</reference>
<dbReference type="InterPro" id="IPR044712">
    <property type="entry name" value="SLC25A32-like"/>
</dbReference>
<evidence type="ECO:0000313" key="21">
    <source>
        <dbReference type="Proteomes" id="UP000309601"/>
    </source>
</evidence>
<evidence type="ECO:0000313" key="17">
    <source>
        <dbReference type="EMBL" id="TIC68282.1"/>
    </source>
</evidence>
<keyword evidence="5" id="KW-0677">Repeat</keyword>
<dbReference type="Pfam" id="PF00153">
    <property type="entry name" value="Mito_carr"/>
    <property type="match status" value="3"/>
</dbReference>
<dbReference type="EMBL" id="SPRH01000013">
    <property type="protein sequence ID" value="TIC02187.1"/>
    <property type="molecule type" value="Genomic_DNA"/>
</dbReference>
<feature type="transmembrane region" description="Helical" evidence="11">
    <location>
        <begin position="12"/>
        <end position="31"/>
    </location>
</feature>
<dbReference type="InterPro" id="IPR002067">
    <property type="entry name" value="MCP"/>
</dbReference>
<evidence type="ECO:0000256" key="10">
    <source>
        <dbReference type="RuleBase" id="RU000488"/>
    </source>
</evidence>
<comment type="subcellular location">
    <subcellularLocation>
        <location evidence="1">Mitochondrion membrane</location>
        <topology evidence="1">Multi-pass membrane protein</topology>
    </subcellularLocation>
</comment>
<evidence type="ECO:0000256" key="2">
    <source>
        <dbReference type="ARBA" id="ARBA00006375"/>
    </source>
</evidence>
<evidence type="ECO:0000256" key="8">
    <source>
        <dbReference type="ARBA" id="ARBA00023136"/>
    </source>
</evidence>
<proteinExistence type="inferred from homology"/>
<dbReference type="OrthoDB" id="10266426at2759"/>
<feature type="transmembrane region" description="Helical" evidence="11">
    <location>
        <begin position="165"/>
        <end position="183"/>
    </location>
</feature>
<protein>
    <recommendedName>
        <fullName evidence="24">Mitochondrial carrier</fullName>
    </recommendedName>
</protein>
<dbReference type="Proteomes" id="UP000305647">
    <property type="component" value="Unassembled WGS sequence"/>
</dbReference>
<organism evidence="14 19">
    <name type="scientific">Wallemia mellicola</name>
    <dbReference type="NCBI Taxonomy" id="1708541"/>
    <lineage>
        <taxon>Eukaryota</taxon>
        <taxon>Fungi</taxon>
        <taxon>Dikarya</taxon>
        <taxon>Basidiomycota</taxon>
        <taxon>Wallemiomycotina</taxon>
        <taxon>Wallemiomycetes</taxon>
        <taxon>Wallemiales</taxon>
        <taxon>Wallemiaceae</taxon>
        <taxon>Wallemia</taxon>
    </lineage>
</organism>
<keyword evidence="7" id="KW-0496">Mitochondrion</keyword>
<dbReference type="EMBL" id="SPRC01000004">
    <property type="protein sequence ID" value="TIB81852.1"/>
    <property type="molecule type" value="Genomic_DNA"/>
</dbReference>
<keyword evidence="3 10" id="KW-0813">Transport</keyword>
<evidence type="ECO:0000313" key="14">
    <source>
        <dbReference type="EMBL" id="TIC33702.1"/>
    </source>
</evidence>
<evidence type="ECO:0000313" key="19">
    <source>
        <dbReference type="Proteomes" id="UP000305647"/>
    </source>
</evidence>
<dbReference type="GO" id="GO:0031966">
    <property type="term" value="C:mitochondrial membrane"/>
    <property type="evidence" value="ECO:0007669"/>
    <property type="project" value="UniProtKB-SubCell"/>
</dbReference>
<evidence type="ECO:0000256" key="4">
    <source>
        <dbReference type="ARBA" id="ARBA00022692"/>
    </source>
</evidence>
<comment type="caution">
    <text evidence="14">The sequence shown here is derived from an EMBL/GenBank/DDBJ whole genome shotgun (WGS) entry which is preliminary data.</text>
</comment>
<evidence type="ECO:0000256" key="7">
    <source>
        <dbReference type="ARBA" id="ARBA00023128"/>
    </source>
</evidence>
<evidence type="ECO:0000256" key="5">
    <source>
        <dbReference type="ARBA" id="ARBA00022737"/>
    </source>
</evidence>
<dbReference type="AlphaFoldDB" id="A0A4T0NF03"/>
<dbReference type="FunFam" id="1.50.40.10:FF:000075">
    <property type="entry name" value="Nicotinamide adenine dinucleotide transporter 2, mitochondrial"/>
    <property type="match status" value="1"/>
</dbReference>
<dbReference type="Gene3D" id="1.50.40.10">
    <property type="entry name" value="Mitochondrial carrier domain"/>
    <property type="match status" value="1"/>
</dbReference>